<evidence type="ECO:0000256" key="5">
    <source>
        <dbReference type="ARBA" id="ARBA00023212"/>
    </source>
</evidence>
<dbReference type="InterPro" id="IPR002048">
    <property type="entry name" value="EF_hand_dom"/>
</dbReference>
<dbReference type="GO" id="GO:0005509">
    <property type="term" value="F:calcium ion binding"/>
    <property type="evidence" value="ECO:0007669"/>
    <property type="project" value="InterPro"/>
</dbReference>
<reference evidence="11" key="1">
    <citation type="submission" date="2014-07" db="EMBL/GenBank/DDBJ databases">
        <authorList>
            <person name="Martin A.A"/>
            <person name="De Silva N."/>
        </authorList>
    </citation>
    <scope>NUCLEOTIDE SEQUENCE</scope>
</reference>
<keyword evidence="2" id="KW-0963">Cytoplasm</keyword>
<dbReference type="GO" id="GO:0005856">
    <property type="term" value="C:cytoskeleton"/>
    <property type="evidence" value="ECO:0007669"/>
    <property type="project" value="UniProtKB-SubCell"/>
</dbReference>
<dbReference type="SMART" id="SM00150">
    <property type="entry name" value="SPEC"/>
    <property type="match status" value="3"/>
</dbReference>
<dbReference type="PROSITE" id="PS50021">
    <property type="entry name" value="CH"/>
    <property type="match status" value="2"/>
</dbReference>
<dbReference type="PANTHER" id="PTHR11915">
    <property type="entry name" value="SPECTRIN/FILAMIN RELATED CYTOSKELETAL PROTEIN"/>
    <property type="match status" value="1"/>
</dbReference>
<proteinExistence type="predicted"/>
<feature type="region of interest" description="Disordered" evidence="7">
    <location>
        <begin position="1589"/>
        <end position="1627"/>
    </location>
</feature>
<dbReference type="InterPro" id="IPR003108">
    <property type="entry name" value="GAR_dom"/>
</dbReference>
<dbReference type="Gene3D" id="1.10.238.10">
    <property type="entry name" value="EF-hand"/>
    <property type="match status" value="1"/>
</dbReference>
<feature type="domain" description="Calponin-homology (CH)" evidence="8">
    <location>
        <begin position="178"/>
        <end position="285"/>
    </location>
</feature>
<comment type="subcellular location">
    <subcellularLocation>
        <location evidence="1">Cytoplasm</location>
        <location evidence="1">Cytoskeleton</location>
    </subcellularLocation>
</comment>
<dbReference type="Pfam" id="PF00307">
    <property type="entry name" value="CH"/>
    <property type="match status" value="2"/>
</dbReference>
<dbReference type="GO" id="GO:0005886">
    <property type="term" value="C:plasma membrane"/>
    <property type="evidence" value="ECO:0007669"/>
    <property type="project" value="UniProtKB-SubCell"/>
</dbReference>
<dbReference type="PROSITE" id="PS51460">
    <property type="entry name" value="GAR"/>
    <property type="match status" value="1"/>
</dbReference>
<evidence type="ECO:0000259" key="9">
    <source>
        <dbReference type="PROSITE" id="PS50222"/>
    </source>
</evidence>
<dbReference type="Pfam" id="PF00435">
    <property type="entry name" value="Spectrin"/>
    <property type="match status" value="1"/>
</dbReference>
<dbReference type="Proteomes" id="UP000035680">
    <property type="component" value="Unassembled WGS sequence"/>
</dbReference>
<dbReference type="SUPFAM" id="SSF47473">
    <property type="entry name" value="EF-hand"/>
    <property type="match status" value="1"/>
</dbReference>
<feature type="compositionally biased region" description="Polar residues" evidence="7">
    <location>
        <begin position="1594"/>
        <end position="1605"/>
    </location>
</feature>
<dbReference type="InterPro" id="IPR001589">
    <property type="entry name" value="Actinin_actin-bd_CS"/>
</dbReference>
<dbReference type="SMART" id="SM00243">
    <property type="entry name" value="GAS2"/>
    <property type="match status" value="1"/>
</dbReference>
<evidence type="ECO:0000256" key="4">
    <source>
        <dbReference type="ARBA" id="ARBA00023203"/>
    </source>
</evidence>
<dbReference type="SMART" id="SM00033">
    <property type="entry name" value="CH"/>
    <property type="match status" value="2"/>
</dbReference>
<sequence>MSENHSSYCQNITSIEDNREKLADERAAIQKKTFTKWVNSHLNKSGYSIENLFTDLRSGINLAHLVDILTNSSLLKSTGRTPFHALQNITGCLEHLKNFGVKLVNIRTEDIHDGNPKLTLGLIWTLILHFELSFIRTKIDQTHYSDKSSLACNPCEIDNNNQVNKENVSGNGNDKETTTVRGALLRWAQQCVGNDKSIPISNFTSSWKDGKALCGIISSRNPEVLPKDVWMDENTTPKERLKLAFDTANKLYDVPCLLDPEDVDCENPDDKSIITYLSLLCHSLSSKSPKDLSTHDDEIRDKVDECTDKFFSMINSFKDKPSTIKTDLLKQELEEHTKLVESMESMRQGYIGKLLSCDEGNISPETSEHIKKAEDFVERSIDFAKTRLYELQEAFELCDSLNENIKSINKWLDSFFKSMNELKESIPECDIHDIDAYEHELENRCESIKHQSDFLNVVMERVDKFFGDHDNQNTTNEINSIRNDFNKRFEEAWRLLNTLAEEFDGRKVEQLHESFTVLNVSSDDQIAQDAKIFSEKVNQMDFFMTELETIMNRLEPIMGSSHEQMQSELSEINDILIKLDEKTFIMKELRKHMDNVKNDYSNSNITNEDKLLSDLEKRWEKLTTFFKTRSSELDNVLLKHGNFNQVIEENINWIDSIQKSIDSEDVKYSDVKIIDLEICRLKVLGDDIKNHETSIIDIKNSLPSQMYLVNDMLKKVVEMSGKYDKLRNSWNDKYQDLEFMKEEALSILDMFEDIKMRLVKFEQKLMLPQPLPALENNVVCDKEKFDKLYTEFIDFKGSILKEIVDKSSVDPRVWYRNNVAVLSDQFTKLEKDFKEKNIKLEKALEHGKKITKTIDSLTCFVENAEEFIENINTESRSLHVISQELTTFDAFVNDLNIHKKTFNNLEKLSDEAVAVCDKKDAIALKNDIVKIGQKMSEIDKKKQQKYGILKTKQTDVSNFHDNLTDEVTWIENTMVNLSNFSFNGSNSNEIQNLMEKFNINRNEIRDHNDSISKLITKGLKIESEALNNEKKNYSDDVNKLTCLWSELKDLSERIYHELQESLNKKEKNDDRINKYVTWCVSNINTLNEEVNEGKYLGNIESVSKIEKEHRVVQDDFNIQKAFIEDELINLTNDFNNPILRQLDGYWCKLKDLISRKESFLKDAKDKAIELDKKHKNLIEFLDDTLKQISLYQTSSSDNIEEQINVFKKLGDQLEVKKNEFIVVESLIKKYLPKASTKGRENLLKMLENLSRKWNEAVLKNDERQCICKSDLKAFETLKKALDENKKMIDEYKVELGRLDNPKEIAFLDDHEFAQQQYLLIKSDIDNHRCLINGLFKSIDELADKCIGKEILSEEKEKLSKEWLCIQQKCFAYGEDLSSIKNDIVESNNLSNFTFTEWRNRYIKWHDLGKLRINDLFRNFDDKGTGYLTREEIISPFLLSSFKTNKKEMEKVADVYDEGNNKINVKKFLQALKVPSDKTSALKTEKEIIEKVIISQSQQCKCYEKYKIEKISTTEDGVIYSFGNDGTFKRFIRILQFSIMVRVGGGWVTLDKFLETHDPCRMERKTNAEIYGVGKKFPHTVARMENFHQKRHNSHSTFNNRPSIDNTPVRRPLSRQTSKIPVFTKPNN</sequence>
<dbReference type="Gene3D" id="1.20.58.60">
    <property type="match status" value="5"/>
</dbReference>
<accession>A0A0K0F9W0</accession>
<dbReference type="InterPro" id="IPR001715">
    <property type="entry name" value="CH_dom"/>
</dbReference>
<protein>
    <submittedName>
        <fullName evidence="12">Short stop (inferred by orthology to a D. melanogaster protein)</fullName>
    </submittedName>
</protein>
<evidence type="ECO:0000313" key="11">
    <source>
        <dbReference type="Proteomes" id="UP000035680"/>
    </source>
</evidence>
<keyword evidence="6" id="KW-0175">Coiled coil</keyword>
<dbReference type="InterPro" id="IPR018159">
    <property type="entry name" value="Spectrin/alpha-actinin"/>
</dbReference>
<feature type="compositionally biased region" description="Polar residues" evidence="7">
    <location>
        <begin position="1613"/>
        <end position="1627"/>
    </location>
</feature>
<dbReference type="SUPFAM" id="SSF47576">
    <property type="entry name" value="Calponin-homology domain, CH-domain"/>
    <property type="match status" value="1"/>
</dbReference>
<keyword evidence="11" id="KW-1185">Reference proteome</keyword>
<evidence type="ECO:0000256" key="7">
    <source>
        <dbReference type="SAM" id="MobiDB-lite"/>
    </source>
</evidence>
<evidence type="ECO:0000256" key="1">
    <source>
        <dbReference type="ARBA" id="ARBA00004245"/>
    </source>
</evidence>
<dbReference type="PROSITE" id="PS00019">
    <property type="entry name" value="ACTININ_1"/>
    <property type="match status" value="1"/>
</dbReference>
<dbReference type="InterPro" id="IPR036872">
    <property type="entry name" value="CH_dom_sf"/>
</dbReference>
<keyword evidence="3" id="KW-0677">Repeat</keyword>
<evidence type="ECO:0000256" key="6">
    <source>
        <dbReference type="SAM" id="Coils"/>
    </source>
</evidence>
<evidence type="ECO:0000256" key="3">
    <source>
        <dbReference type="ARBA" id="ARBA00022737"/>
    </source>
</evidence>
<dbReference type="Pfam" id="PF02187">
    <property type="entry name" value="GAS2"/>
    <property type="match status" value="1"/>
</dbReference>
<dbReference type="Gene3D" id="1.10.418.10">
    <property type="entry name" value="Calponin-like domain"/>
    <property type="match status" value="2"/>
</dbReference>
<dbReference type="Gene3D" id="3.30.920.20">
    <property type="entry name" value="Gas2-like domain"/>
    <property type="match status" value="1"/>
</dbReference>
<feature type="domain" description="GAR" evidence="10">
    <location>
        <begin position="1478"/>
        <end position="1560"/>
    </location>
</feature>
<feature type="domain" description="EF-hand" evidence="9">
    <location>
        <begin position="1407"/>
        <end position="1442"/>
    </location>
</feature>
<dbReference type="SUPFAM" id="SSF143575">
    <property type="entry name" value="GAS2 domain-like"/>
    <property type="match status" value="1"/>
</dbReference>
<evidence type="ECO:0000256" key="2">
    <source>
        <dbReference type="ARBA" id="ARBA00022490"/>
    </source>
</evidence>
<dbReference type="PROSITE" id="PS00020">
    <property type="entry name" value="ACTININ_2"/>
    <property type="match status" value="1"/>
</dbReference>
<dbReference type="STRING" id="75913.A0A0K0F9W0"/>
<dbReference type="WBParaSite" id="SVE_0561200.1">
    <property type="protein sequence ID" value="SVE_0561200.1"/>
    <property type="gene ID" value="SVE_0561200"/>
</dbReference>
<reference evidence="12" key="2">
    <citation type="submission" date="2015-08" db="UniProtKB">
        <authorList>
            <consortium name="WormBaseParasite"/>
        </authorList>
    </citation>
    <scope>IDENTIFICATION</scope>
</reference>
<dbReference type="FunFam" id="1.10.418.10:FF:000048">
    <property type="entry name" value="Short stop, isoform B"/>
    <property type="match status" value="1"/>
</dbReference>
<keyword evidence="4" id="KW-0009">Actin-binding</keyword>
<evidence type="ECO:0000259" key="10">
    <source>
        <dbReference type="PROSITE" id="PS51460"/>
    </source>
</evidence>
<evidence type="ECO:0000259" key="8">
    <source>
        <dbReference type="PROSITE" id="PS50021"/>
    </source>
</evidence>
<dbReference type="GO" id="GO:0008017">
    <property type="term" value="F:microtubule binding"/>
    <property type="evidence" value="ECO:0007669"/>
    <property type="project" value="InterPro"/>
</dbReference>
<dbReference type="InterPro" id="IPR011992">
    <property type="entry name" value="EF-hand-dom_pair"/>
</dbReference>
<keyword evidence="5" id="KW-0206">Cytoskeleton</keyword>
<name>A0A0K0F9W0_STRVS</name>
<dbReference type="GO" id="GO:0003779">
    <property type="term" value="F:actin binding"/>
    <property type="evidence" value="ECO:0007669"/>
    <property type="project" value="UniProtKB-KW"/>
</dbReference>
<dbReference type="InterPro" id="IPR036534">
    <property type="entry name" value="GAR_dom_sf"/>
</dbReference>
<dbReference type="PROSITE" id="PS50222">
    <property type="entry name" value="EF_HAND_2"/>
    <property type="match status" value="1"/>
</dbReference>
<organism evidence="11 12">
    <name type="scientific">Strongyloides venezuelensis</name>
    <name type="common">Threadworm</name>
    <dbReference type="NCBI Taxonomy" id="75913"/>
    <lineage>
        <taxon>Eukaryota</taxon>
        <taxon>Metazoa</taxon>
        <taxon>Ecdysozoa</taxon>
        <taxon>Nematoda</taxon>
        <taxon>Chromadorea</taxon>
        <taxon>Rhabditida</taxon>
        <taxon>Tylenchina</taxon>
        <taxon>Panagrolaimomorpha</taxon>
        <taxon>Strongyloidoidea</taxon>
        <taxon>Strongyloididae</taxon>
        <taxon>Strongyloides</taxon>
    </lineage>
</organism>
<feature type="domain" description="Calponin-homology (CH)" evidence="8">
    <location>
        <begin position="28"/>
        <end position="131"/>
    </location>
</feature>
<feature type="coiled-coil region" evidence="6">
    <location>
        <begin position="1023"/>
        <end position="1068"/>
    </location>
</feature>
<dbReference type="InterPro" id="IPR002017">
    <property type="entry name" value="Spectrin_repeat"/>
</dbReference>
<dbReference type="SUPFAM" id="SSF46966">
    <property type="entry name" value="Spectrin repeat"/>
    <property type="match status" value="4"/>
</dbReference>
<evidence type="ECO:0000313" key="12">
    <source>
        <dbReference type="WBParaSite" id="SVE_0561200.1"/>
    </source>
</evidence>